<evidence type="ECO:0000259" key="1">
    <source>
        <dbReference type="Pfam" id="PF06025"/>
    </source>
</evidence>
<proteinExistence type="predicted"/>
<accession>A0A813A370</accession>
<dbReference type="AlphaFoldDB" id="A0A813A370"/>
<keyword evidence="3" id="KW-1185">Reference proteome</keyword>
<evidence type="ECO:0000313" key="2">
    <source>
        <dbReference type="EMBL" id="CAE7851702.1"/>
    </source>
</evidence>
<organism evidence="2 3">
    <name type="scientific">Symbiodinium necroappetens</name>
    <dbReference type="NCBI Taxonomy" id="1628268"/>
    <lineage>
        <taxon>Eukaryota</taxon>
        <taxon>Sar</taxon>
        <taxon>Alveolata</taxon>
        <taxon>Dinophyceae</taxon>
        <taxon>Suessiales</taxon>
        <taxon>Symbiodiniaceae</taxon>
        <taxon>Symbiodinium</taxon>
    </lineage>
</organism>
<dbReference type="InterPro" id="IPR010314">
    <property type="entry name" value="E3_Ub_ligase_DUF913"/>
</dbReference>
<protein>
    <submittedName>
        <fullName evidence="2">TOM1 protein</fullName>
    </submittedName>
</protein>
<name>A0A813A370_9DINO</name>
<comment type="caution">
    <text evidence="2">The sequence shown here is derived from an EMBL/GenBank/DDBJ whole genome shotgun (WGS) entry which is preliminary data.</text>
</comment>
<reference evidence="2" key="1">
    <citation type="submission" date="2021-02" db="EMBL/GenBank/DDBJ databases">
        <authorList>
            <person name="Dougan E. K."/>
            <person name="Rhodes N."/>
            <person name="Thang M."/>
            <person name="Chan C."/>
        </authorList>
    </citation>
    <scope>NUCLEOTIDE SEQUENCE</scope>
</reference>
<dbReference type="EMBL" id="CAJNJA010053827">
    <property type="protein sequence ID" value="CAE7851702.1"/>
    <property type="molecule type" value="Genomic_DNA"/>
</dbReference>
<gene>
    <name evidence="2" type="primary">TOM1</name>
    <name evidence="2" type="ORF">SNEC2469_LOCUS26440</name>
</gene>
<sequence>MVLEFTGDDGRLEGADEFSRDSFAALRKALEMEPPPTTAPPEERQRFRALLEEMTARRRLCRQLLKNIQTALQCSEVLQAGLANIFQGPMMDALKVAVKAPVRVGLSLFGTAIDIVSSVIQDDPSRVPQLIETNVLPAVMGVLSKETMRSTECLSFVPGILASVALHAVGEDFILGLASKPIQLVIDVLVDPSFVPLLYSQPELAS</sequence>
<feature type="non-terminal residue" evidence="2">
    <location>
        <position position="1"/>
    </location>
</feature>
<feature type="domain" description="DUF913" evidence="1">
    <location>
        <begin position="56"/>
        <end position="206"/>
    </location>
</feature>
<dbReference type="Pfam" id="PF06025">
    <property type="entry name" value="DUF913"/>
    <property type="match status" value="1"/>
</dbReference>
<dbReference type="OrthoDB" id="8068875at2759"/>
<evidence type="ECO:0000313" key="3">
    <source>
        <dbReference type="Proteomes" id="UP000601435"/>
    </source>
</evidence>
<dbReference type="Proteomes" id="UP000601435">
    <property type="component" value="Unassembled WGS sequence"/>
</dbReference>